<feature type="region of interest" description="Disordered" evidence="1">
    <location>
        <begin position="57"/>
        <end position="79"/>
    </location>
</feature>
<feature type="compositionally biased region" description="Low complexity" evidence="1">
    <location>
        <begin position="253"/>
        <end position="274"/>
    </location>
</feature>
<evidence type="ECO:0000259" key="2">
    <source>
        <dbReference type="Pfam" id="PF08707"/>
    </source>
</evidence>
<name>G0UJ45_TRYCI</name>
<dbReference type="InterPro" id="IPR040550">
    <property type="entry name" value="PPL5"/>
</dbReference>
<feature type="region of interest" description="Disordered" evidence="1">
    <location>
        <begin position="142"/>
        <end position="291"/>
    </location>
</feature>
<dbReference type="GO" id="GO:0016817">
    <property type="term" value="F:hydrolase activity, acting on acid anhydrides"/>
    <property type="evidence" value="ECO:0007669"/>
    <property type="project" value="InterPro"/>
</dbReference>
<feature type="compositionally biased region" description="Pro residues" evidence="1">
    <location>
        <begin position="281"/>
        <end position="291"/>
    </location>
</feature>
<feature type="domain" description="Primase C-terminal 2" evidence="2">
    <location>
        <begin position="947"/>
        <end position="1006"/>
    </location>
</feature>
<gene>
    <name evidence="4" type="ORF">TCIL3000_1_1630</name>
</gene>
<feature type="region of interest" description="Disordered" evidence="1">
    <location>
        <begin position="1"/>
        <end position="34"/>
    </location>
</feature>
<evidence type="ECO:0000256" key="1">
    <source>
        <dbReference type="SAM" id="MobiDB-lite"/>
    </source>
</evidence>
<feature type="region of interest" description="Disordered" evidence="1">
    <location>
        <begin position="304"/>
        <end position="370"/>
    </location>
</feature>
<feature type="region of interest" description="Disordered" evidence="1">
    <location>
        <begin position="450"/>
        <end position="501"/>
    </location>
</feature>
<feature type="domain" description="Prim-pol family 5" evidence="3">
    <location>
        <begin position="554"/>
        <end position="759"/>
    </location>
</feature>
<protein>
    <submittedName>
        <fullName evidence="4">Uncharacterized protein</fullName>
    </submittedName>
</protein>
<feature type="compositionally biased region" description="Polar residues" evidence="1">
    <location>
        <begin position="143"/>
        <end position="159"/>
    </location>
</feature>
<dbReference type="InterPro" id="IPR014819">
    <property type="entry name" value="PriCT_2"/>
</dbReference>
<evidence type="ECO:0000313" key="4">
    <source>
        <dbReference type="EMBL" id="CCC89395.1"/>
    </source>
</evidence>
<feature type="compositionally biased region" description="Low complexity" evidence="1">
    <location>
        <begin position="66"/>
        <end position="79"/>
    </location>
</feature>
<feature type="compositionally biased region" description="Polar residues" evidence="1">
    <location>
        <begin position="1"/>
        <end position="12"/>
    </location>
</feature>
<accession>G0UJ45</accession>
<dbReference type="EMBL" id="HE575314">
    <property type="protein sequence ID" value="CCC89395.1"/>
    <property type="molecule type" value="Genomic_DNA"/>
</dbReference>
<proteinExistence type="predicted"/>
<feature type="compositionally biased region" description="Polar residues" evidence="1">
    <location>
        <begin position="732"/>
        <end position="743"/>
    </location>
</feature>
<evidence type="ECO:0000259" key="3">
    <source>
        <dbReference type="Pfam" id="PF18168"/>
    </source>
</evidence>
<dbReference type="Pfam" id="PF18168">
    <property type="entry name" value="PPL5"/>
    <property type="match status" value="1"/>
</dbReference>
<feature type="region of interest" description="Disordered" evidence="1">
    <location>
        <begin position="729"/>
        <end position="759"/>
    </location>
</feature>
<dbReference type="VEuPathDB" id="TriTrypDB:TcIL3000_1_1630"/>
<feature type="region of interest" description="Disordered" evidence="1">
    <location>
        <begin position="591"/>
        <end position="611"/>
    </location>
</feature>
<reference evidence="4" key="1">
    <citation type="journal article" date="2012" name="Proc. Natl. Acad. Sci. U.S.A.">
        <title>Antigenic diversity is generated by distinct evolutionary mechanisms in African trypanosome species.</title>
        <authorList>
            <person name="Jackson A.P."/>
            <person name="Berry A."/>
            <person name="Aslett M."/>
            <person name="Allison H.C."/>
            <person name="Burton P."/>
            <person name="Vavrova-Anderson J."/>
            <person name="Brown R."/>
            <person name="Browne H."/>
            <person name="Corton N."/>
            <person name="Hauser H."/>
            <person name="Gamble J."/>
            <person name="Gilderthorp R."/>
            <person name="Marcello L."/>
            <person name="McQuillan J."/>
            <person name="Otto T.D."/>
            <person name="Quail M.A."/>
            <person name="Sanders M.J."/>
            <person name="van Tonder A."/>
            <person name="Ginger M.L."/>
            <person name="Field M.C."/>
            <person name="Barry J.D."/>
            <person name="Hertz-Fowler C."/>
            <person name="Berriman M."/>
        </authorList>
    </citation>
    <scope>NUCLEOTIDE SEQUENCE</scope>
    <source>
        <strain evidence="4">IL3000</strain>
    </source>
</reference>
<feature type="compositionally biased region" description="Low complexity" evidence="1">
    <location>
        <begin position="304"/>
        <end position="345"/>
    </location>
</feature>
<dbReference type="Pfam" id="PF08707">
    <property type="entry name" value="PriCT_2"/>
    <property type="match status" value="1"/>
</dbReference>
<dbReference type="AlphaFoldDB" id="G0UJ45"/>
<feature type="compositionally biased region" description="Basic residues" evidence="1">
    <location>
        <begin position="471"/>
        <end position="482"/>
    </location>
</feature>
<sequence length="1031" mass="109825">MEAVSTASSTTAPPVRTPRSPRNTKMPVRKTGKATVARISEAATAGAKEAAAAIVTRASPTRVGMSGQRSPSQSSASASYETRAAVEKAVAAVAAAVNTTNPLGRPAPDVTAATGPMSRAAVKEAMRAVEAAVTATKAAAAASRQTTHLTRTTGASRTPRTAWGTRVAAKQPSANTASAKSPRAAPIKTDLFDLTGTPGQSARASTPAVAESGMISPAGSRRASPQSTGTIPAKTRQRTVPTKLASSEVPGSETAATEAAVARALAAAAAAAAPPRKRAPPKGPRVATPPMPAVTIVTPTRIPRGATPARTVTPPRPAVTVVTPTRAPGTAATPSSAAPLPTPTRVPKKAATAPGSGAKEDMPIEGPRAATPKREVTIVTPTRVPREGVTPKLAATPKQDVKIVTPTRVPRGGTTPRATATPKREVTIVTPTRVPRDVLPSGRAIAEKRAVVEEPASDAKMPPVVLSPPTPKRRRVSPAKKGVRNESTEPAGANDVTTSSAGALDSLRAGTSSEADIRNNAASPLTVANPFRGLHEHITRSYRLDQILAAMKTHDLLLGRQEAKSAAFSFIRFACGPKFVSAHLESAGLNLVGGNTSNTKGRRSSGRNSDINPNENCPLIIAERLLAFPPHMHHFHTICGRDNVPCDFFADIDLPNETQSAGEKTLLEVLDYLDVRLEAIGFTRPSFVVLANETPNPEKVSYHLHARSMGAQAGAGSAATTNSDLIDDVSETGESVDNNSSVDDQGKPGQARAGKDRKSKASNGKIIAFQDYRVVKLLADEVNAALGRTVIDEQCYRSNGMLRCAYSSKITAPHSLPLSSSPSGYQRGKRLVPLLKASDSALQRRLDDISAQLHSFSEAQILERTFCIRTVPVKERPTVELGDTEALYKLAKARNDYLRAFKLIRAKHIVGPQGAQPIEYDAYGNVVSRYLTESAKWRRFKTAVEKLHRLPARAAECYDIWVRVGLALHNFSNEDHVFEEWVRFSLKCPQKYSRETCRRKWQQFDRNPDALNWRRGFNYLNSTVWRSVPGA</sequence>
<organism evidence="4">
    <name type="scientific">Trypanosoma congolense (strain IL3000)</name>
    <dbReference type="NCBI Taxonomy" id="1068625"/>
    <lineage>
        <taxon>Eukaryota</taxon>
        <taxon>Discoba</taxon>
        <taxon>Euglenozoa</taxon>
        <taxon>Kinetoplastea</taxon>
        <taxon>Metakinetoplastina</taxon>
        <taxon>Trypanosomatida</taxon>
        <taxon>Trypanosomatidae</taxon>
        <taxon>Trypanosoma</taxon>
        <taxon>Nannomonas</taxon>
    </lineage>
</organism>